<dbReference type="Proteomes" id="UP001163223">
    <property type="component" value="Chromosome"/>
</dbReference>
<name>A0ACD4NIS9_9HYPH</name>
<dbReference type="EMBL" id="CP113520">
    <property type="protein sequence ID" value="WAJ26666.1"/>
    <property type="molecule type" value="Genomic_DNA"/>
</dbReference>
<evidence type="ECO:0000313" key="1">
    <source>
        <dbReference type="EMBL" id="WAJ26666.1"/>
    </source>
</evidence>
<sequence>MARRPHLPLRRLEGELNRRKHGHGGGSGRDHSVHGRELVAQLEEIVGRTAAQAAEADGTVRDPTILLRIRTDGPLSDEALDANDLKVLEQRGDDAIIVLSTDPRLGKLQTKASQYAGPIPERQKGPRHANFFEAVDAFDELDPVDRIGGALVQDGIVTPGDIVDSDQFLLDVELWDIDEELTRELHLDRVERKVREFGGELLSRYRGAGMFVMRVRVSGAGLRELLAMREIAWIDLPPMSDFAPDAGADLVVDQLPRIEGPPGDSICIGIIDSGINAAHPMLAGVVAGAFGVPERLGSDDEKRHGTAVAALASYGSVSGQIRQDRLTPRFRIASAKVVDARGHFVDEHTVPEIMENAIRRLHGEFGCRVMNISLADINRTVGGRPSHWAMTLDNLIRELGIIVTVSAGNIVDVSNRIRDEGAGIYPGYLLEAGHRLYEPASSISSLVVGSLAHSNGLMDSDEEDADVVVLAEAGHPSPFSRSGPGFNDCIKPDLAEYGGTAVWLGYASTLSADRPSCGVLTLNPDYLRGLMEYRHGTSFAAPVAAFKAAVLLEEFPQRSGNFIRALLGLSTDHPPELLARVTSEKGREHYRHAGYGVADVDLALSSEDGRVVMAIEDDLEVDKFAVYEVPIPTDFQTTSGKRHIKVSLAFDPPVRSSRKDYFGITMGYVLVRGKSAEEVFDRFRKWTKDEKEAAGGALKFEGNSWKCEIHPIATMREAGSLQVGTFKAQQDISDYGDRYYLVVRCEGRWAAKLVRRQTFAVAVELWHEADLPIYQQVALVLNA</sequence>
<accession>A0ACD4NIS9</accession>
<keyword evidence="2" id="KW-1185">Reference proteome</keyword>
<protein>
    <submittedName>
        <fullName evidence="1">S8 family peptidase</fullName>
    </submittedName>
</protein>
<organism evidence="1 2">
    <name type="scientific">Antarcticirhabdus aurantiaca</name>
    <dbReference type="NCBI Taxonomy" id="2606717"/>
    <lineage>
        <taxon>Bacteria</taxon>
        <taxon>Pseudomonadati</taxon>
        <taxon>Pseudomonadota</taxon>
        <taxon>Alphaproteobacteria</taxon>
        <taxon>Hyphomicrobiales</taxon>
        <taxon>Aurantimonadaceae</taxon>
        <taxon>Antarcticirhabdus</taxon>
    </lineage>
</organism>
<reference evidence="1" key="1">
    <citation type="submission" date="2022-11" db="EMBL/GenBank/DDBJ databases">
        <title>beta-Carotene-producing bacterium, Jeongeuplla avenae sp. nov., alleviates the salt stress of Arabidopsis seedlings.</title>
        <authorList>
            <person name="Jiang L."/>
            <person name="Lee J."/>
        </authorList>
    </citation>
    <scope>NUCLEOTIDE SEQUENCE</scope>
    <source>
        <strain evidence="1">DY_R2A_6</strain>
    </source>
</reference>
<proteinExistence type="predicted"/>
<evidence type="ECO:0000313" key="2">
    <source>
        <dbReference type="Proteomes" id="UP001163223"/>
    </source>
</evidence>
<gene>
    <name evidence="1" type="ORF">OXU80_17560</name>
</gene>